<gene>
    <name evidence="6" type="ORF">W97_06676</name>
</gene>
<dbReference type="AlphaFoldDB" id="R7Z010"/>
<comment type="similarity">
    <text evidence="2">Belongs to the RRP1 family.</text>
</comment>
<protein>
    <recommendedName>
        <fullName evidence="8">Ribosomal RNA-processing protein 1</fullName>
    </recommendedName>
</protein>
<evidence type="ECO:0008006" key="8">
    <source>
        <dbReference type="Google" id="ProtNLM"/>
    </source>
</evidence>
<evidence type="ECO:0000313" key="6">
    <source>
        <dbReference type="EMBL" id="EON67423.1"/>
    </source>
</evidence>
<dbReference type="PANTHER" id="PTHR13026:SF0">
    <property type="entry name" value="RIBOSOMAL RNA PROCESSING 1B"/>
    <property type="match status" value="1"/>
</dbReference>
<accession>R7Z010</accession>
<feature type="compositionally biased region" description="Basic and acidic residues" evidence="5">
    <location>
        <begin position="214"/>
        <end position="235"/>
    </location>
</feature>
<organism evidence="6 7">
    <name type="scientific">Coniosporium apollinis (strain CBS 100218)</name>
    <name type="common">Rock-inhabiting black yeast</name>
    <dbReference type="NCBI Taxonomy" id="1168221"/>
    <lineage>
        <taxon>Eukaryota</taxon>
        <taxon>Fungi</taxon>
        <taxon>Dikarya</taxon>
        <taxon>Ascomycota</taxon>
        <taxon>Pezizomycotina</taxon>
        <taxon>Dothideomycetes</taxon>
        <taxon>Dothideomycetes incertae sedis</taxon>
        <taxon>Coniosporium</taxon>
    </lineage>
</organism>
<dbReference type="OMA" id="AMWFSDR"/>
<evidence type="ECO:0000256" key="3">
    <source>
        <dbReference type="ARBA" id="ARBA00022552"/>
    </source>
</evidence>
<comment type="subcellular location">
    <subcellularLocation>
        <location evidence="1">Nucleus</location>
    </subcellularLocation>
</comment>
<proteinExistence type="inferred from homology"/>
<dbReference type="EMBL" id="JH767587">
    <property type="protein sequence ID" value="EON67423.1"/>
    <property type="molecule type" value="Genomic_DNA"/>
</dbReference>
<evidence type="ECO:0000256" key="1">
    <source>
        <dbReference type="ARBA" id="ARBA00004123"/>
    </source>
</evidence>
<dbReference type="RefSeq" id="XP_007782740.1">
    <property type="nucleotide sequence ID" value="XM_007784550.1"/>
</dbReference>
<keyword evidence="3" id="KW-0698">rRNA processing</keyword>
<evidence type="ECO:0000256" key="4">
    <source>
        <dbReference type="ARBA" id="ARBA00023242"/>
    </source>
</evidence>
<dbReference type="GeneID" id="19903987"/>
<dbReference type="OrthoDB" id="2019504at2759"/>
<evidence type="ECO:0000313" key="7">
    <source>
        <dbReference type="Proteomes" id="UP000016924"/>
    </source>
</evidence>
<keyword evidence="7" id="KW-1185">Reference proteome</keyword>
<feature type="region of interest" description="Disordered" evidence="5">
    <location>
        <begin position="214"/>
        <end position="256"/>
    </location>
</feature>
<name>R7Z010_CONA1</name>
<dbReference type="InterPro" id="IPR010301">
    <property type="entry name" value="RRP1"/>
</dbReference>
<feature type="compositionally biased region" description="Acidic residues" evidence="5">
    <location>
        <begin position="243"/>
        <end position="256"/>
    </location>
</feature>
<reference evidence="7" key="1">
    <citation type="submission" date="2012-06" db="EMBL/GenBank/DDBJ databases">
        <title>The genome sequence of Coniosporium apollinis CBS 100218.</title>
        <authorList>
            <consortium name="The Broad Institute Genome Sequencing Platform"/>
            <person name="Cuomo C."/>
            <person name="Gorbushina A."/>
            <person name="Noack S."/>
            <person name="Walker B."/>
            <person name="Young S.K."/>
            <person name="Zeng Q."/>
            <person name="Gargeya S."/>
            <person name="Fitzgerald M."/>
            <person name="Haas B."/>
            <person name="Abouelleil A."/>
            <person name="Alvarado L."/>
            <person name="Arachchi H.M."/>
            <person name="Berlin A.M."/>
            <person name="Chapman S.B."/>
            <person name="Goldberg J."/>
            <person name="Griggs A."/>
            <person name="Gujja S."/>
            <person name="Hansen M."/>
            <person name="Howarth C."/>
            <person name="Imamovic A."/>
            <person name="Larimer J."/>
            <person name="McCowan C."/>
            <person name="Montmayeur A."/>
            <person name="Murphy C."/>
            <person name="Neiman D."/>
            <person name="Pearson M."/>
            <person name="Priest M."/>
            <person name="Roberts A."/>
            <person name="Saif S."/>
            <person name="Shea T."/>
            <person name="Sisk P."/>
            <person name="Sykes S."/>
            <person name="Wortman J."/>
            <person name="Nusbaum C."/>
            <person name="Birren B."/>
        </authorList>
    </citation>
    <scope>NUCLEOTIDE SEQUENCE [LARGE SCALE GENOMIC DNA]</scope>
    <source>
        <strain evidence="7">CBS 100218</strain>
    </source>
</reference>
<sequence length="256" mass="29949">MASATQNSPFLKQLTSSDRRKRDQAVDSLRTYLRGRTRFEEVELLKLWKGLFYCMWMQDKPRNQQRLAVDLAGLVDVLSHEAFIPFLDAFWKTMAREWKGIDALRMDKFLFLIRQYLAASFRQLAKQQWEGAERVEQYMDVLRATPLNARDHKIPNGLRYHVIDIYVDELDKVDVDREGHMPLELLLRPLKALGKESPTKAVRLRVKETLEDDERLRNWNSKEDGEEEDHKRQDGPETAGQGADEDGDEEWGGIDE</sequence>
<dbReference type="HOGENOM" id="CLU_022876_0_0_1"/>
<dbReference type="STRING" id="1168221.R7Z010"/>
<dbReference type="GO" id="GO:0006364">
    <property type="term" value="P:rRNA processing"/>
    <property type="evidence" value="ECO:0007669"/>
    <property type="project" value="UniProtKB-KW"/>
</dbReference>
<dbReference type="GO" id="GO:0005634">
    <property type="term" value="C:nucleus"/>
    <property type="evidence" value="ECO:0007669"/>
    <property type="project" value="UniProtKB-SubCell"/>
</dbReference>
<dbReference type="Proteomes" id="UP000016924">
    <property type="component" value="Unassembled WGS sequence"/>
</dbReference>
<dbReference type="GO" id="GO:0030688">
    <property type="term" value="C:preribosome, small subunit precursor"/>
    <property type="evidence" value="ECO:0007669"/>
    <property type="project" value="InterPro"/>
</dbReference>
<dbReference type="GO" id="GO:0030687">
    <property type="term" value="C:preribosome, large subunit precursor"/>
    <property type="evidence" value="ECO:0007669"/>
    <property type="project" value="EnsemblFungi"/>
</dbReference>
<evidence type="ECO:0000256" key="5">
    <source>
        <dbReference type="SAM" id="MobiDB-lite"/>
    </source>
</evidence>
<dbReference type="PANTHER" id="PTHR13026">
    <property type="entry name" value="NNP-1 PROTEIN NOVEL NUCLEAR PROTEIN 1 NOP52"/>
    <property type="match status" value="1"/>
</dbReference>
<dbReference type="eggNOG" id="KOG3911">
    <property type="taxonomic scope" value="Eukaryota"/>
</dbReference>
<dbReference type="Pfam" id="PF05997">
    <property type="entry name" value="Nop52"/>
    <property type="match status" value="1"/>
</dbReference>
<keyword evidence="4" id="KW-0539">Nucleus</keyword>
<evidence type="ECO:0000256" key="2">
    <source>
        <dbReference type="ARBA" id="ARBA00006374"/>
    </source>
</evidence>